<evidence type="ECO:0000313" key="1">
    <source>
        <dbReference type="EMBL" id="QNN56944.1"/>
    </source>
</evidence>
<dbReference type="EMBL" id="CP060714">
    <property type="protein sequence ID" value="QNN56944.1"/>
    <property type="molecule type" value="Genomic_DNA"/>
</dbReference>
<organism evidence="1 2">
    <name type="scientific">Diaphorobacter ruginosibacter</name>
    <dbReference type="NCBI Taxonomy" id="1715720"/>
    <lineage>
        <taxon>Bacteria</taxon>
        <taxon>Pseudomonadati</taxon>
        <taxon>Pseudomonadota</taxon>
        <taxon>Betaproteobacteria</taxon>
        <taxon>Burkholderiales</taxon>
        <taxon>Comamonadaceae</taxon>
        <taxon>Diaphorobacter</taxon>
    </lineage>
</organism>
<sequence>MHTEHVSPTTATPESRALAALLRAAKKLHRQATSDSLAMSLPVLRRILQCGALREVSLPQLHRRRDIVQRKHVLRMLAIEAGHGSWEEYRGCVATMSAQELAQLDVLASHAGYPNHWFPTFDEAERHAAQHGGLPVRAGTQGVVLVHPPAGANSH</sequence>
<accession>A0A7G9RMW9</accession>
<dbReference type="KEGG" id="drg:H9K76_21020"/>
<name>A0A7G9RMW9_9BURK</name>
<evidence type="ECO:0000313" key="2">
    <source>
        <dbReference type="Proteomes" id="UP000515811"/>
    </source>
</evidence>
<gene>
    <name evidence="1" type="ORF">H9K76_21020</name>
</gene>
<dbReference type="AlphaFoldDB" id="A0A7G9RMW9"/>
<keyword evidence="2" id="KW-1185">Reference proteome</keyword>
<reference evidence="1 2" key="1">
    <citation type="submission" date="2020-08" db="EMBL/GenBank/DDBJ databases">
        <title>Genome sequence of Diaphorobacter ruginosibacter DSM 27467T.</title>
        <authorList>
            <person name="Hyun D.-W."/>
            <person name="Bae J.-W."/>
        </authorList>
    </citation>
    <scope>NUCLEOTIDE SEQUENCE [LARGE SCALE GENOMIC DNA]</scope>
    <source>
        <strain evidence="1 2">DSM 27467</strain>
    </source>
</reference>
<protein>
    <submittedName>
        <fullName evidence="1">Uncharacterized protein</fullName>
    </submittedName>
</protein>
<proteinExistence type="predicted"/>
<dbReference type="RefSeq" id="WP_187597209.1">
    <property type="nucleotide sequence ID" value="NZ_CP060714.1"/>
</dbReference>
<dbReference type="Proteomes" id="UP000515811">
    <property type="component" value="Chromosome"/>
</dbReference>